<dbReference type="Pfam" id="PF20684">
    <property type="entry name" value="Fung_rhodopsin"/>
    <property type="match status" value="1"/>
</dbReference>
<comment type="caution">
    <text evidence="8">The sequence shown here is derived from an EMBL/GenBank/DDBJ whole genome shotgun (WGS) entry which is preliminary data.</text>
</comment>
<keyword evidence="2 6" id="KW-0812">Transmembrane</keyword>
<keyword evidence="9" id="KW-1185">Reference proteome</keyword>
<feature type="transmembrane region" description="Helical" evidence="6">
    <location>
        <begin position="100"/>
        <end position="121"/>
    </location>
</feature>
<keyword evidence="4 6" id="KW-0472">Membrane</keyword>
<dbReference type="InterPro" id="IPR052337">
    <property type="entry name" value="SAT4-like"/>
</dbReference>
<reference evidence="8" key="1">
    <citation type="journal article" date="2020" name="Stud. Mycol.">
        <title>101 Dothideomycetes genomes: a test case for predicting lifestyles and emergence of pathogens.</title>
        <authorList>
            <person name="Haridas S."/>
            <person name="Albert R."/>
            <person name="Binder M."/>
            <person name="Bloem J."/>
            <person name="Labutti K."/>
            <person name="Salamov A."/>
            <person name="Andreopoulos B."/>
            <person name="Baker S."/>
            <person name="Barry K."/>
            <person name="Bills G."/>
            <person name="Bluhm B."/>
            <person name="Cannon C."/>
            <person name="Castanera R."/>
            <person name="Culley D."/>
            <person name="Daum C."/>
            <person name="Ezra D."/>
            <person name="Gonzalez J."/>
            <person name="Henrissat B."/>
            <person name="Kuo A."/>
            <person name="Liang C."/>
            <person name="Lipzen A."/>
            <person name="Lutzoni F."/>
            <person name="Magnuson J."/>
            <person name="Mondo S."/>
            <person name="Nolan M."/>
            <person name="Ohm R."/>
            <person name="Pangilinan J."/>
            <person name="Park H.-J."/>
            <person name="Ramirez L."/>
            <person name="Alfaro M."/>
            <person name="Sun H."/>
            <person name="Tritt A."/>
            <person name="Yoshinaga Y."/>
            <person name="Zwiers L.-H."/>
            <person name="Turgeon B."/>
            <person name="Goodwin S."/>
            <person name="Spatafora J."/>
            <person name="Crous P."/>
            <person name="Grigoriev I."/>
        </authorList>
    </citation>
    <scope>NUCLEOTIDE SEQUENCE</scope>
    <source>
        <strain evidence="8">CBS 260.36</strain>
    </source>
</reference>
<dbReference type="OrthoDB" id="5413793at2759"/>
<evidence type="ECO:0000256" key="4">
    <source>
        <dbReference type="ARBA" id="ARBA00023136"/>
    </source>
</evidence>
<dbReference type="Proteomes" id="UP000799439">
    <property type="component" value="Unassembled WGS sequence"/>
</dbReference>
<feature type="transmembrane region" description="Helical" evidence="6">
    <location>
        <begin position="215"/>
        <end position="235"/>
    </location>
</feature>
<organism evidence="8 9">
    <name type="scientific">Myriangium duriaei CBS 260.36</name>
    <dbReference type="NCBI Taxonomy" id="1168546"/>
    <lineage>
        <taxon>Eukaryota</taxon>
        <taxon>Fungi</taxon>
        <taxon>Dikarya</taxon>
        <taxon>Ascomycota</taxon>
        <taxon>Pezizomycotina</taxon>
        <taxon>Dothideomycetes</taxon>
        <taxon>Dothideomycetidae</taxon>
        <taxon>Myriangiales</taxon>
        <taxon>Myriangiaceae</taxon>
        <taxon>Myriangium</taxon>
    </lineage>
</organism>
<evidence type="ECO:0000313" key="9">
    <source>
        <dbReference type="Proteomes" id="UP000799439"/>
    </source>
</evidence>
<sequence>MSSDDVNPYHNRYYDPIAFDAVCIFVSAVCISLRLYVRYFLVRKVGLDDWLLLAGVSLISWLQLFFVVSCFLDAADWFTLEKQGVPNGLSQFYKIGGIDIFPYLMCEVLTRFAYAVFYLRVIPPELDLRWQRYLIITMVWIYGLWQTANAFLNLFQCGSPANLGNQDAICLSHVVLGALFDTSYYLDAILDWMMALIPVVIVWKSTMTRRAKISVALILLLGCCASVISIAVVIMSKHNATIAPDPTDQRYAIKIDMLATSESLVVIICLSLAALKPLFRKFFDMTTKLTSSAATKSTTDPRSQSIRFIGSNFQAAPMMERGNEES</sequence>
<accession>A0A9P4JDN1</accession>
<proteinExistence type="inferred from homology"/>
<dbReference type="InterPro" id="IPR049326">
    <property type="entry name" value="Rhodopsin_dom_fungi"/>
</dbReference>
<feature type="transmembrane region" description="Helical" evidence="6">
    <location>
        <begin position="17"/>
        <end position="37"/>
    </location>
</feature>
<comment type="subcellular location">
    <subcellularLocation>
        <location evidence="1">Membrane</location>
        <topology evidence="1">Multi-pass membrane protein</topology>
    </subcellularLocation>
</comment>
<evidence type="ECO:0000256" key="2">
    <source>
        <dbReference type="ARBA" id="ARBA00022692"/>
    </source>
</evidence>
<evidence type="ECO:0000259" key="7">
    <source>
        <dbReference type="Pfam" id="PF20684"/>
    </source>
</evidence>
<evidence type="ECO:0000313" key="8">
    <source>
        <dbReference type="EMBL" id="KAF2158237.1"/>
    </source>
</evidence>
<evidence type="ECO:0000256" key="3">
    <source>
        <dbReference type="ARBA" id="ARBA00022989"/>
    </source>
</evidence>
<feature type="transmembrane region" description="Helical" evidence="6">
    <location>
        <begin position="184"/>
        <end position="203"/>
    </location>
</feature>
<evidence type="ECO:0000256" key="1">
    <source>
        <dbReference type="ARBA" id="ARBA00004141"/>
    </source>
</evidence>
<gene>
    <name evidence="8" type="ORF">K461DRAFT_265009</name>
</gene>
<keyword evidence="3 6" id="KW-1133">Transmembrane helix</keyword>
<evidence type="ECO:0000256" key="5">
    <source>
        <dbReference type="ARBA" id="ARBA00038359"/>
    </source>
</evidence>
<dbReference type="PANTHER" id="PTHR33048:SF47">
    <property type="entry name" value="INTEGRAL MEMBRANE PROTEIN-RELATED"/>
    <property type="match status" value="1"/>
</dbReference>
<evidence type="ECO:0000256" key="6">
    <source>
        <dbReference type="SAM" id="Phobius"/>
    </source>
</evidence>
<dbReference type="EMBL" id="ML996081">
    <property type="protein sequence ID" value="KAF2158237.1"/>
    <property type="molecule type" value="Genomic_DNA"/>
</dbReference>
<dbReference type="PANTHER" id="PTHR33048">
    <property type="entry name" value="PTH11-LIKE INTEGRAL MEMBRANE PROTEIN (AFU_ORTHOLOGUE AFUA_5G11245)"/>
    <property type="match status" value="1"/>
</dbReference>
<feature type="domain" description="Rhodopsin" evidence="7">
    <location>
        <begin position="33"/>
        <end position="281"/>
    </location>
</feature>
<name>A0A9P4JDN1_9PEZI</name>
<feature type="transmembrane region" description="Helical" evidence="6">
    <location>
        <begin position="49"/>
        <end position="80"/>
    </location>
</feature>
<feature type="transmembrane region" description="Helical" evidence="6">
    <location>
        <begin position="133"/>
        <end position="155"/>
    </location>
</feature>
<dbReference type="AlphaFoldDB" id="A0A9P4JDN1"/>
<protein>
    <recommendedName>
        <fullName evidence="7">Rhodopsin domain-containing protein</fullName>
    </recommendedName>
</protein>
<dbReference type="GO" id="GO:0016020">
    <property type="term" value="C:membrane"/>
    <property type="evidence" value="ECO:0007669"/>
    <property type="project" value="UniProtKB-SubCell"/>
</dbReference>
<feature type="transmembrane region" description="Helical" evidence="6">
    <location>
        <begin position="255"/>
        <end position="275"/>
    </location>
</feature>
<comment type="similarity">
    <text evidence="5">Belongs to the SAT4 family.</text>
</comment>